<feature type="region of interest" description="Disordered" evidence="5">
    <location>
        <begin position="183"/>
        <end position="204"/>
    </location>
</feature>
<dbReference type="PROSITE" id="PS51519">
    <property type="entry name" value="RWP_RK"/>
    <property type="match status" value="1"/>
</dbReference>
<evidence type="ECO:0000256" key="1">
    <source>
        <dbReference type="ARBA" id="ARBA00023015"/>
    </source>
</evidence>
<organism evidence="7">
    <name type="scientific">Davidia involucrata</name>
    <name type="common">Dove tree</name>
    <dbReference type="NCBI Taxonomy" id="16924"/>
    <lineage>
        <taxon>Eukaryota</taxon>
        <taxon>Viridiplantae</taxon>
        <taxon>Streptophyta</taxon>
        <taxon>Embryophyta</taxon>
        <taxon>Tracheophyta</taxon>
        <taxon>Spermatophyta</taxon>
        <taxon>Magnoliopsida</taxon>
        <taxon>eudicotyledons</taxon>
        <taxon>Gunneridae</taxon>
        <taxon>Pentapetalae</taxon>
        <taxon>asterids</taxon>
        <taxon>Cornales</taxon>
        <taxon>Nyssaceae</taxon>
        <taxon>Davidia</taxon>
    </lineage>
</organism>
<evidence type="ECO:0000256" key="5">
    <source>
        <dbReference type="SAM" id="MobiDB-lite"/>
    </source>
</evidence>
<dbReference type="AlphaFoldDB" id="A0A5B7BEG7"/>
<gene>
    <name evidence="7" type="ORF">Din_036355</name>
</gene>
<keyword evidence="4" id="KW-0539">Nucleus</keyword>
<dbReference type="InterPro" id="IPR003035">
    <property type="entry name" value="RWP-RK_dom"/>
</dbReference>
<feature type="domain" description="RWP-RK" evidence="6">
    <location>
        <begin position="3"/>
        <end position="87"/>
    </location>
</feature>
<keyword evidence="2" id="KW-0238">DNA-binding</keyword>
<evidence type="ECO:0000313" key="7">
    <source>
        <dbReference type="EMBL" id="MPA66914.1"/>
    </source>
</evidence>
<evidence type="ECO:0000259" key="6">
    <source>
        <dbReference type="PROSITE" id="PS51519"/>
    </source>
</evidence>
<dbReference type="PANTHER" id="PTHR48460:SF1">
    <property type="entry name" value="RWP-RK DOMAIN-CONTAINING PROTEIN"/>
    <property type="match status" value="1"/>
</dbReference>
<dbReference type="PANTHER" id="PTHR48460">
    <property type="entry name" value="RWP-RK DOMAIN-CONTAINING PROTEIN"/>
    <property type="match status" value="1"/>
</dbReference>
<sequence>MGTQQTQQQTSNSASDQKSLSFDDVSKLFSLPLSEAADTLGVCTSVLKKMCHENGLVRWPYRKFLSGKSIEQIKRDAARERNKELAELKAAGGRKDALATLPVSSSLGSQLQNKTSCSVQEMSKSRSITMQQQGNKNIQNGRSQNLHSLNLTKGTLASLDEFKYGFPLDGLSTASNKWWGSSSGNENFHGNGGEDVQEDEQQSKELVDDGARLLLDIENLESERDESDMGPQRMGSLTTVRKRAVEEGREALKLGVYRSYGANRLGRREKVLLLQIFKSSLPSQWRYGSF</sequence>
<protein>
    <recommendedName>
        <fullName evidence="6">RWP-RK domain-containing protein</fullName>
    </recommendedName>
</protein>
<name>A0A5B7BEG7_DAVIN</name>
<dbReference type="GO" id="GO:0003677">
    <property type="term" value="F:DNA binding"/>
    <property type="evidence" value="ECO:0007669"/>
    <property type="project" value="UniProtKB-KW"/>
</dbReference>
<proteinExistence type="predicted"/>
<dbReference type="Pfam" id="PF02042">
    <property type="entry name" value="RWP-RK"/>
    <property type="match status" value="1"/>
</dbReference>
<evidence type="ECO:0000256" key="4">
    <source>
        <dbReference type="ARBA" id="ARBA00023242"/>
    </source>
</evidence>
<dbReference type="EMBL" id="GHES01036355">
    <property type="protein sequence ID" value="MPA66914.1"/>
    <property type="molecule type" value="Transcribed_RNA"/>
</dbReference>
<accession>A0A5B7BEG7</accession>
<evidence type="ECO:0000256" key="2">
    <source>
        <dbReference type="ARBA" id="ARBA00023125"/>
    </source>
</evidence>
<feature type="region of interest" description="Disordered" evidence="5">
    <location>
        <begin position="122"/>
        <end position="144"/>
    </location>
</feature>
<evidence type="ECO:0000256" key="3">
    <source>
        <dbReference type="ARBA" id="ARBA00023163"/>
    </source>
</evidence>
<reference evidence="7" key="1">
    <citation type="submission" date="2019-08" db="EMBL/GenBank/DDBJ databases">
        <title>Reference gene set and small RNA set construction with multiple tissues from Davidia involucrata Baill.</title>
        <authorList>
            <person name="Yang H."/>
            <person name="Zhou C."/>
            <person name="Li G."/>
            <person name="Wang J."/>
            <person name="Gao P."/>
            <person name="Wang M."/>
            <person name="Wang R."/>
            <person name="Zhao Y."/>
        </authorList>
    </citation>
    <scope>NUCLEOTIDE SEQUENCE</scope>
    <source>
        <tissue evidence="7">Mixed with DoveR01_LX</tissue>
    </source>
</reference>
<keyword evidence="1" id="KW-0805">Transcription regulation</keyword>
<keyword evidence="3" id="KW-0804">Transcription</keyword>